<gene>
    <name evidence="1" type="ORF">TM448A02144_0007</name>
</gene>
<sequence length="116" mass="12923">MSKLSGLKSKGKMYTIGGIELEIKPLGVDDFELFDVPEDADLKENIDSVMKLVTKVIKESVPDATDEEIKKYVKLDHINEIKEAIMDVCGMKDNKGNITDAIQTRQAQIQAARTPK</sequence>
<reference evidence="1" key="1">
    <citation type="submission" date="2020-03" db="EMBL/GenBank/DDBJ databases">
        <title>The deep terrestrial virosphere.</title>
        <authorList>
            <person name="Holmfeldt K."/>
            <person name="Nilsson E."/>
            <person name="Simone D."/>
            <person name="Lopez-Fernandez M."/>
            <person name="Wu X."/>
            <person name="de Brujin I."/>
            <person name="Lundin D."/>
            <person name="Andersson A."/>
            <person name="Bertilsson S."/>
            <person name="Dopson M."/>
        </authorList>
    </citation>
    <scope>NUCLEOTIDE SEQUENCE</scope>
    <source>
        <strain evidence="1">TM448A02144</strain>
    </source>
</reference>
<protein>
    <recommendedName>
        <fullName evidence="2">Tail assembly chaperone</fullName>
    </recommendedName>
</protein>
<evidence type="ECO:0000313" key="1">
    <source>
        <dbReference type="EMBL" id="QJA51452.1"/>
    </source>
</evidence>
<evidence type="ECO:0008006" key="2">
    <source>
        <dbReference type="Google" id="ProtNLM"/>
    </source>
</evidence>
<dbReference type="AlphaFoldDB" id="A0A6H1ZVG1"/>
<proteinExistence type="predicted"/>
<organism evidence="1">
    <name type="scientific">viral metagenome</name>
    <dbReference type="NCBI Taxonomy" id="1070528"/>
    <lineage>
        <taxon>unclassified sequences</taxon>
        <taxon>metagenomes</taxon>
        <taxon>organismal metagenomes</taxon>
    </lineage>
</organism>
<name>A0A6H1ZVG1_9ZZZZ</name>
<accession>A0A6H1ZVG1</accession>
<dbReference type="EMBL" id="MT144264">
    <property type="protein sequence ID" value="QJA51452.1"/>
    <property type="molecule type" value="Genomic_DNA"/>
</dbReference>